<proteinExistence type="inferred from homology"/>
<dbReference type="PANTHER" id="PTHR31412">
    <property type="entry name" value="ZINC METALLOPROTEASE EGY1"/>
    <property type="match status" value="1"/>
</dbReference>
<feature type="transmembrane region" description="Helical" evidence="10">
    <location>
        <begin position="241"/>
        <end position="258"/>
    </location>
</feature>
<feature type="transmembrane region" description="Helical" evidence="10">
    <location>
        <begin position="426"/>
        <end position="447"/>
    </location>
</feature>
<keyword evidence="9 10" id="KW-0472">Membrane</keyword>
<dbReference type="HOGENOM" id="CLU_028221_2_0_3"/>
<feature type="transmembrane region" description="Helical" evidence="10">
    <location>
        <begin position="468"/>
        <end position="485"/>
    </location>
</feature>
<feature type="transmembrane region" description="Helical" evidence="10">
    <location>
        <begin position="307"/>
        <end position="330"/>
    </location>
</feature>
<evidence type="ECO:0000256" key="1">
    <source>
        <dbReference type="ARBA" id="ARBA00001947"/>
    </source>
</evidence>
<dbReference type="InterPro" id="IPR044838">
    <property type="entry name" value="EGY1-like"/>
</dbReference>
<evidence type="ECO:0000256" key="10">
    <source>
        <dbReference type="SAM" id="Phobius"/>
    </source>
</evidence>
<dbReference type="CDD" id="cd06160">
    <property type="entry name" value="S2P-M50_like_2"/>
    <property type="match status" value="1"/>
</dbReference>
<dbReference type="Pfam" id="PF02163">
    <property type="entry name" value="Peptidase_M50"/>
    <property type="match status" value="1"/>
</dbReference>
<evidence type="ECO:0000256" key="4">
    <source>
        <dbReference type="ARBA" id="ARBA00022670"/>
    </source>
</evidence>
<dbReference type="Proteomes" id="UP000034103">
    <property type="component" value="Chromosome"/>
</dbReference>
<dbReference type="RefSeq" id="WP_080949727.1">
    <property type="nucleotide sequence ID" value="NZ_CP011304.1"/>
</dbReference>
<accession>A0A0F6U339</accession>
<organism evidence="12 13">
    <name type="scientific">Microcystis aeruginosa NIES-2549</name>
    <dbReference type="NCBI Taxonomy" id="1641812"/>
    <lineage>
        <taxon>Bacteria</taxon>
        <taxon>Bacillati</taxon>
        <taxon>Cyanobacteriota</taxon>
        <taxon>Cyanophyceae</taxon>
        <taxon>Oscillatoriophycideae</taxon>
        <taxon>Chroococcales</taxon>
        <taxon>Microcystaceae</taxon>
        <taxon>Microcystis</taxon>
    </lineage>
</organism>
<keyword evidence="6" id="KW-0378">Hydrolase</keyword>
<feature type="transmembrane region" description="Helical" evidence="10">
    <location>
        <begin position="350"/>
        <end position="366"/>
    </location>
</feature>
<feature type="transmembrane region" description="Helical" evidence="10">
    <location>
        <begin position="209"/>
        <end position="229"/>
    </location>
</feature>
<reference evidence="12 13" key="1">
    <citation type="journal article" date="2015" name="Genome Announc.">
        <title>Complete Genome Sequence of Microcystis aeruginosa NIES-2549, a Bloom-Forming Cyanobacterium from Lake Kasumigaura, Japan.</title>
        <authorList>
            <person name="Yamaguchi H."/>
            <person name="Suzuki S."/>
            <person name="Tanabe Y."/>
            <person name="Osana Y."/>
            <person name="Shimura Y."/>
            <person name="Ishida K."/>
            <person name="Kawachi M."/>
        </authorList>
    </citation>
    <scope>NUCLEOTIDE SEQUENCE [LARGE SCALE GENOMIC DNA]</scope>
    <source>
        <strain evidence="12 13">NIES-2549</strain>
    </source>
</reference>
<dbReference type="EMBL" id="CP011304">
    <property type="protein sequence ID" value="AKE64031.1"/>
    <property type="molecule type" value="Genomic_DNA"/>
</dbReference>
<dbReference type="AlphaFoldDB" id="A0A0F6U339"/>
<name>A0A0F6U339_MICAE</name>
<dbReference type="PANTHER" id="PTHR31412:SF0">
    <property type="entry name" value="ZINC METALLOPROTEASE EGY1, CHLOROPLASTIC-RELATED"/>
    <property type="match status" value="1"/>
</dbReference>
<feature type="domain" description="Peptidase M50" evidence="11">
    <location>
        <begin position="251"/>
        <end position="415"/>
    </location>
</feature>
<dbReference type="PATRIC" id="fig|1641812.3.peg.1735"/>
<comment type="subcellular location">
    <subcellularLocation>
        <location evidence="2">Membrane</location>
        <topology evidence="2">Multi-pass membrane protein</topology>
    </subcellularLocation>
</comment>
<sequence>MEMWLLLGILGGFTYFIVKRSVAKITTTPIWLIWLVLMTPALIWTGWTLIYGEDTPMPAFLLIGPFVICPFLYWWLVQKGRVTPQESPPSPLETANLVLENIDNPAPKNDLKPITAAEEKSLRDCFPWGIYYLQNIDYRPQAILCRGKLRAVPEEAYQVIKNNVEKVFGDRFLLLFQESFQGQPFFALVANPWQQKTETIETEKVTRPLIFLGLLLLTLLTTTVIGAGLSGITTQQLENNSSVLLQGLPYSLGLIAILGLHEFSHYFTAVKYKIKTTLPYFIPFPFFLGTFGAFIQMRSPVPTRKALFDVAVAGPLGGIIIAIPLLFWGLSLSEIVPLTNQSSLLNFQALNPQFSFLLSIVAKLALGSDLIAGKAIHLHPLAVAGYVGIIVTALNLMPVGQLDGGHIVHAMYGQKTAIIIGQLTRLFMFILALVQPDFLLWAIILLLMPVSDQPALNDVTELDNKRDLLGLFSLALLLSILLPLPEAVARWWGM</sequence>
<comment type="cofactor">
    <cofactor evidence="1">
        <name>Zn(2+)</name>
        <dbReference type="ChEBI" id="CHEBI:29105"/>
    </cofactor>
</comment>
<keyword evidence="4" id="KW-0645">Protease</keyword>
<evidence type="ECO:0000256" key="3">
    <source>
        <dbReference type="ARBA" id="ARBA00007931"/>
    </source>
</evidence>
<evidence type="ECO:0000256" key="6">
    <source>
        <dbReference type="ARBA" id="ARBA00022801"/>
    </source>
</evidence>
<dbReference type="GO" id="GO:0016020">
    <property type="term" value="C:membrane"/>
    <property type="evidence" value="ECO:0007669"/>
    <property type="project" value="UniProtKB-SubCell"/>
</dbReference>
<keyword evidence="8 10" id="KW-1133">Transmembrane helix</keyword>
<feature type="transmembrane region" description="Helical" evidence="10">
    <location>
        <begin position="59"/>
        <end position="77"/>
    </location>
</feature>
<gene>
    <name evidence="12" type="ORF">MYAER_1679</name>
</gene>
<dbReference type="GO" id="GO:0008233">
    <property type="term" value="F:peptidase activity"/>
    <property type="evidence" value="ECO:0007669"/>
    <property type="project" value="UniProtKB-KW"/>
</dbReference>
<keyword evidence="5 10" id="KW-0812">Transmembrane</keyword>
<evidence type="ECO:0000256" key="8">
    <source>
        <dbReference type="ARBA" id="ARBA00022989"/>
    </source>
</evidence>
<evidence type="ECO:0000313" key="13">
    <source>
        <dbReference type="Proteomes" id="UP000034103"/>
    </source>
</evidence>
<evidence type="ECO:0000256" key="9">
    <source>
        <dbReference type="ARBA" id="ARBA00023136"/>
    </source>
</evidence>
<protein>
    <recommendedName>
        <fullName evidence="11">Peptidase M50 domain-containing protein</fullName>
    </recommendedName>
</protein>
<evidence type="ECO:0000256" key="2">
    <source>
        <dbReference type="ARBA" id="ARBA00004141"/>
    </source>
</evidence>
<evidence type="ECO:0000256" key="7">
    <source>
        <dbReference type="ARBA" id="ARBA00022946"/>
    </source>
</evidence>
<evidence type="ECO:0000313" key="12">
    <source>
        <dbReference type="EMBL" id="AKE64031.1"/>
    </source>
</evidence>
<feature type="transmembrane region" description="Helical" evidence="10">
    <location>
        <begin position="278"/>
        <end position="295"/>
    </location>
</feature>
<feature type="transmembrane region" description="Helical" evidence="10">
    <location>
        <begin position="378"/>
        <end position="397"/>
    </location>
</feature>
<feature type="transmembrane region" description="Helical" evidence="10">
    <location>
        <begin position="30"/>
        <end position="52"/>
    </location>
</feature>
<comment type="similarity">
    <text evidence="3">Belongs to the peptidase M50B family.</text>
</comment>
<dbReference type="InterPro" id="IPR008915">
    <property type="entry name" value="Peptidase_M50"/>
</dbReference>
<evidence type="ECO:0000256" key="5">
    <source>
        <dbReference type="ARBA" id="ARBA00022692"/>
    </source>
</evidence>
<dbReference type="GO" id="GO:0006508">
    <property type="term" value="P:proteolysis"/>
    <property type="evidence" value="ECO:0007669"/>
    <property type="project" value="UniProtKB-KW"/>
</dbReference>
<evidence type="ECO:0000259" key="11">
    <source>
        <dbReference type="Pfam" id="PF02163"/>
    </source>
</evidence>
<keyword evidence="7" id="KW-0809">Transit peptide</keyword>